<keyword evidence="5" id="KW-0698">rRNA processing</keyword>
<dbReference type="GO" id="GO:0005737">
    <property type="term" value="C:cytoplasm"/>
    <property type="evidence" value="ECO:0007669"/>
    <property type="project" value="UniProtKB-SubCell"/>
</dbReference>
<name>A0A7C3MRH0_DICTH</name>
<dbReference type="Gene3D" id="3.40.1280.10">
    <property type="match status" value="1"/>
</dbReference>
<feature type="binding site" evidence="5">
    <location>
        <position position="103"/>
    </location>
    <ligand>
        <name>S-adenosyl-L-methionine</name>
        <dbReference type="ChEBI" id="CHEBI:59789"/>
    </ligand>
</feature>
<evidence type="ECO:0000256" key="3">
    <source>
        <dbReference type="ARBA" id="ARBA00022691"/>
    </source>
</evidence>
<dbReference type="InterPro" id="IPR029026">
    <property type="entry name" value="tRNA_m1G_MTases_N"/>
</dbReference>
<keyword evidence="3 5" id="KW-0949">S-adenosyl-L-methionine</keyword>
<dbReference type="InterPro" id="IPR029028">
    <property type="entry name" value="Alpha/beta_knot_MTases"/>
</dbReference>
<sequence>MKIKILLVGKIRNEFIRVGVHEYRKRLLPFFNIDIEYLQNFSNLPKEIALSKEGEIIKKIIKDKKYIISLDKEGKELSSEEFAYKLFDSDKISQNNEIIFIIGGIYGIPEDIKKSSNLILSLSKMTFTHEFALLILLEQIYRGIKILKNEPYHY</sequence>
<comment type="caution">
    <text evidence="6">The sequence shown here is derived from an EMBL/GenBank/DDBJ whole genome shotgun (WGS) entry which is preliminary data.</text>
</comment>
<dbReference type="AlphaFoldDB" id="A0A7C3MRH0"/>
<proteinExistence type="inferred from homology"/>
<evidence type="ECO:0000256" key="4">
    <source>
        <dbReference type="ARBA" id="ARBA00038303"/>
    </source>
</evidence>
<dbReference type="SUPFAM" id="SSF75217">
    <property type="entry name" value="alpha/beta knot"/>
    <property type="match status" value="1"/>
</dbReference>
<dbReference type="PIRSF" id="PIRSF004505">
    <property type="entry name" value="MT_bac"/>
    <property type="match status" value="1"/>
</dbReference>
<protein>
    <recommendedName>
        <fullName evidence="5">Ribosomal RNA large subunit methyltransferase H</fullName>
        <ecNumber evidence="5">2.1.1.177</ecNumber>
    </recommendedName>
    <alternativeName>
        <fullName evidence="5">23S rRNA (pseudouridine1915-N3)-methyltransferase</fullName>
    </alternativeName>
    <alternativeName>
        <fullName evidence="5">23S rRNA m3Psi1915 methyltransferase</fullName>
    </alternativeName>
    <alternativeName>
        <fullName evidence="5">rRNA (pseudouridine-N3-)-methyltransferase RlmH</fullName>
    </alternativeName>
</protein>
<reference evidence="6" key="1">
    <citation type="journal article" date="2020" name="mSystems">
        <title>Genome- and Community-Level Interaction Insights into Carbon Utilization and Element Cycling Functions of Hydrothermarchaeota in Hydrothermal Sediment.</title>
        <authorList>
            <person name="Zhou Z."/>
            <person name="Liu Y."/>
            <person name="Xu W."/>
            <person name="Pan J."/>
            <person name="Luo Z.H."/>
            <person name="Li M."/>
        </authorList>
    </citation>
    <scope>NUCLEOTIDE SEQUENCE [LARGE SCALE GENOMIC DNA]</scope>
    <source>
        <strain evidence="6">SpSt-81</strain>
    </source>
</reference>
<keyword evidence="5" id="KW-0963">Cytoplasm</keyword>
<evidence type="ECO:0000256" key="5">
    <source>
        <dbReference type="HAMAP-Rule" id="MF_00658"/>
    </source>
</evidence>
<comment type="function">
    <text evidence="5">Specifically methylates the pseudouridine at position 1915 (m3Psi1915) in 23S rRNA.</text>
</comment>
<evidence type="ECO:0000256" key="2">
    <source>
        <dbReference type="ARBA" id="ARBA00022679"/>
    </source>
</evidence>
<accession>A0A7C3MRH0</accession>
<dbReference type="PANTHER" id="PTHR33603:SF1">
    <property type="entry name" value="RIBOSOMAL RNA LARGE SUBUNIT METHYLTRANSFERASE H"/>
    <property type="match status" value="1"/>
</dbReference>
<feature type="binding site" evidence="5">
    <location>
        <begin position="122"/>
        <end position="127"/>
    </location>
    <ligand>
        <name>S-adenosyl-L-methionine</name>
        <dbReference type="ChEBI" id="CHEBI:59789"/>
    </ligand>
</feature>
<dbReference type="EC" id="2.1.1.177" evidence="5"/>
<comment type="catalytic activity">
    <reaction evidence="5">
        <text>pseudouridine(1915) in 23S rRNA + S-adenosyl-L-methionine = N(3)-methylpseudouridine(1915) in 23S rRNA + S-adenosyl-L-homocysteine + H(+)</text>
        <dbReference type="Rhea" id="RHEA:42752"/>
        <dbReference type="Rhea" id="RHEA-COMP:10221"/>
        <dbReference type="Rhea" id="RHEA-COMP:10222"/>
        <dbReference type="ChEBI" id="CHEBI:15378"/>
        <dbReference type="ChEBI" id="CHEBI:57856"/>
        <dbReference type="ChEBI" id="CHEBI:59789"/>
        <dbReference type="ChEBI" id="CHEBI:65314"/>
        <dbReference type="ChEBI" id="CHEBI:74486"/>
        <dbReference type="EC" id="2.1.1.177"/>
    </reaction>
</comment>
<keyword evidence="2 5" id="KW-0808">Transferase</keyword>
<organism evidence="6">
    <name type="scientific">Dictyoglomus thermophilum</name>
    <dbReference type="NCBI Taxonomy" id="14"/>
    <lineage>
        <taxon>Bacteria</taxon>
        <taxon>Pseudomonadati</taxon>
        <taxon>Dictyoglomota</taxon>
        <taxon>Dictyoglomia</taxon>
        <taxon>Dictyoglomales</taxon>
        <taxon>Dictyoglomaceae</taxon>
        <taxon>Dictyoglomus</taxon>
    </lineage>
</organism>
<comment type="subcellular location">
    <subcellularLocation>
        <location evidence="5">Cytoplasm</location>
    </subcellularLocation>
</comment>
<dbReference type="HAMAP" id="MF_00658">
    <property type="entry name" value="23SrRNA_methyltr_H"/>
    <property type="match status" value="1"/>
</dbReference>
<comment type="subunit">
    <text evidence="5">Homodimer.</text>
</comment>
<feature type="binding site" evidence="5">
    <location>
        <position position="70"/>
    </location>
    <ligand>
        <name>S-adenosyl-L-methionine</name>
        <dbReference type="ChEBI" id="CHEBI:59789"/>
    </ligand>
</feature>
<evidence type="ECO:0000256" key="1">
    <source>
        <dbReference type="ARBA" id="ARBA00022603"/>
    </source>
</evidence>
<dbReference type="InterPro" id="IPR003742">
    <property type="entry name" value="RlmH-like"/>
</dbReference>
<dbReference type="Pfam" id="PF02590">
    <property type="entry name" value="SPOUT_MTase"/>
    <property type="match status" value="1"/>
</dbReference>
<comment type="similarity">
    <text evidence="4 5">Belongs to the RNA methyltransferase RlmH family.</text>
</comment>
<keyword evidence="1 5" id="KW-0489">Methyltransferase</keyword>
<dbReference type="PANTHER" id="PTHR33603">
    <property type="entry name" value="METHYLTRANSFERASE"/>
    <property type="match status" value="1"/>
</dbReference>
<dbReference type="EMBL" id="DTIN01000025">
    <property type="protein sequence ID" value="HFX13826.1"/>
    <property type="molecule type" value="Genomic_DNA"/>
</dbReference>
<dbReference type="CDD" id="cd18081">
    <property type="entry name" value="RlmH-like"/>
    <property type="match status" value="1"/>
</dbReference>
<gene>
    <name evidence="5" type="primary">rlmH</name>
    <name evidence="6" type="ORF">ENW00_06700</name>
</gene>
<dbReference type="GO" id="GO:0070038">
    <property type="term" value="F:rRNA (pseudouridine-N3-)-methyltransferase activity"/>
    <property type="evidence" value="ECO:0007669"/>
    <property type="project" value="UniProtKB-UniRule"/>
</dbReference>
<evidence type="ECO:0000313" key="6">
    <source>
        <dbReference type="EMBL" id="HFX13826.1"/>
    </source>
</evidence>